<reference evidence="2 3" key="1">
    <citation type="submission" date="2016-10" db="EMBL/GenBank/DDBJ databases">
        <authorList>
            <person name="de Groot N.N."/>
        </authorList>
    </citation>
    <scope>NUCLEOTIDE SEQUENCE [LARGE SCALE GENOMIC DNA]</scope>
    <source>
        <strain>GEY</strain>
        <strain evidence="3">DSM 9560</strain>
    </source>
</reference>
<dbReference type="STRING" id="1003.SAMN04488541_101649"/>
<dbReference type="EMBL" id="FONY01000016">
    <property type="protein sequence ID" value="SFF11472.1"/>
    <property type="molecule type" value="Genomic_DNA"/>
</dbReference>
<sequence>MNKRMQSFLSKCIFALTVLLCSMYASTFAQNPIGQAGKIWYDQGFLYVNVVNEGVVVINNYNPKTPRKVGFVQIPGNVDLAVRGTVMFANNNRDLVAIDISDLKNVKELARISNVFNHRNRSSQWSTNGNQEMIAWRTGENMFSFVPMIFGGNNTSTGRALNNMLNMRNTNMMGAGTTGINSPLAMSLNQPNSVSTGGTSKGGSMACFTIVGNYLYAIDAFDLQIFDISEVKNPRLVGQKVNVGTDIETIFPSDNKLFIGSQSGMYIYDITDPLYPRRLGVYAHTRSCDPVVVEGNYAFVTLRDGTDCAGGVNQLDVIDIANPSFPRKLKTYRMTNPHGLGIDNGLLFICDGRDGLKVYDARDVGRIDSNMISHFRNINTYDVIPDQNRKILMMVGSNKITQYDYNNPRSLVQLSEIDVIGEF</sequence>
<evidence type="ECO:0000313" key="3">
    <source>
        <dbReference type="Proteomes" id="UP000199513"/>
    </source>
</evidence>
<dbReference type="SUPFAM" id="SSF101908">
    <property type="entry name" value="Putative isomerase YbhE"/>
    <property type="match status" value="1"/>
</dbReference>
<dbReference type="AlphaFoldDB" id="A0A1I2G1Q5"/>
<protein>
    <submittedName>
        <fullName evidence="2">Uncharacterized conserved protein</fullName>
    </submittedName>
</protein>
<feature type="chain" id="PRO_5011589270" evidence="1">
    <location>
        <begin position="30"/>
        <end position="423"/>
    </location>
</feature>
<name>A0A1I2G1Q5_9BACT</name>
<evidence type="ECO:0000256" key="1">
    <source>
        <dbReference type="SAM" id="SignalP"/>
    </source>
</evidence>
<dbReference type="Pfam" id="PF08309">
    <property type="entry name" value="LVIVD"/>
    <property type="match status" value="2"/>
</dbReference>
<organism evidence="2 3">
    <name type="scientific">Thermoflexibacter ruber</name>
    <dbReference type="NCBI Taxonomy" id="1003"/>
    <lineage>
        <taxon>Bacteria</taxon>
        <taxon>Pseudomonadati</taxon>
        <taxon>Bacteroidota</taxon>
        <taxon>Cytophagia</taxon>
        <taxon>Cytophagales</taxon>
        <taxon>Thermoflexibacteraceae</taxon>
        <taxon>Thermoflexibacter</taxon>
    </lineage>
</organism>
<accession>A0A1I2G1Q5</accession>
<feature type="signal peptide" evidence="1">
    <location>
        <begin position="1"/>
        <end position="29"/>
    </location>
</feature>
<dbReference type="InterPro" id="IPR013211">
    <property type="entry name" value="LVIVD"/>
</dbReference>
<gene>
    <name evidence="2" type="ORF">SAMN04488541_101649</name>
</gene>
<evidence type="ECO:0000313" key="2">
    <source>
        <dbReference type="EMBL" id="SFF11472.1"/>
    </source>
</evidence>
<dbReference type="RefSeq" id="WP_091544849.1">
    <property type="nucleotide sequence ID" value="NZ_FONY01000016.1"/>
</dbReference>
<proteinExistence type="predicted"/>
<dbReference type="OrthoDB" id="1521841at2"/>
<keyword evidence="1" id="KW-0732">Signal</keyword>
<keyword evidence="3" id="KW-1185">Reference proteome</keyword>
<dbReference type="Proteomes" id="UP000199513">
    <property type="component" value="Unassembled WGS sequence"/>
</dbReference>